<accession>A0A8H7TIX6</accession>
<sequence>MQSDAGDEPRTAVNNYLSTMIENFETHFCVEASGRSLEEINLLFAASSPFVKANEKEFALRLAAAGGNVAEAERALTIEVDRGTGEWSQHDEEWQAEKKASSL</sequence>
<keyword evidence="3" id="KW-1185">Reference proteome</keyword>
<organism evidence="2 3">
    <name type="scientific">Cadophora malorum</name>
    <dbReference type="NCBI Taxonomy" id="108018"/>
    <lineage>
        <taxon>Eukaryota</taxon>
        <taxon>Fungi</taxon>
        <taxon>Dikarya</taxon>
        <taxon>Ascomycota</taxon>
        <taxon>Pezizomycotina</taxon>
        <taxon>Leotiomycetes</taxon>
        <taxon>Helotiales</taxon>
        <taxon>Ploettnerulaceae</taxon>
        <taxon>Cadophora</taxon>
    </lineage>
</organism>
<dbReference type="AlphaFoldDB" id="A0A8H7TIX6"/>
<name>A0A8H7TIX6_9HELO</name>
<proteinExistence type="predicted"/>
<reference evidence="2" key="1">
    <citation type="submission" date="2021-02" db="EMBL/GenBank/DDBJ databases">
        <title>Genome sequence Cadophora malorum strain M34.</title>
        <authorList>
            <person name="Stefanovic E."/>
            <person name="Vu D."/>
            <person name="Scully C."/>
            <person name="Dijksterhuis J."/>
            <person name="Roader J."/>
            <person name="Houbraken J."/>
        </authorList>
    </citation>
    <scope>NUCLEOTIDE SEQUENCE</scope>
    <source>
        <strain evidence="2">M34</strain>
    </source>
</reference>
<dbReference type="Proteomes" id="UP000664132">
    <property type="component" value="Unassembled WGS sequence"/>
</dbReference>
<feature type="region of interest" description="Disordered" evidence="1">
    <location>
        <begin position="82"/>
        <end position="103"/>
    </location>
</feature>
<gene>
    <name evidence="2" type="ORF">IFR04_007140</name>
</gene>
<evidence type="ECO:0000256" key="1">
    <source>
        <dbReference type="SAM" id="MobiDB-lite"/>
    </source>
</evidence>
<evidence type="ECO:0000313" key="3">
    <source>
        <dbReference type="Proteomes" id="UP000664132"/>
    </source>
</evidence>
<dbReference type="EMBL" id="JAFJYH010000099">
    <property type="protein sequence ID" value="KAG4419733.1"/>
    <property type="molecule type" value="Genomic_DNA"/>
</dbReference>
<evidence type="ECO:0000313" key="2">
    <source>
        <dbReference type="EMBL" id="KAG4419733.1"/>
    </source>
</evidence>
<protein>
    <submittedName>
        <fullName evidence="2">Uncharacterized protein</fullName>
    </submittedName>
</protein>
<comment type="caution">
    <text evidence="2">The sequence shown here is derived from an EMBL/GenBank/DDBJ whole genome shotgun (WGS) entry which is preliminary data.</text>
</comment>